<accession>A0A4Y3IL14</accession>
<dbReference type="AlphaFoldDB" id="A0A4Y3IL14"/>
<dbReference type="RefSeq" id="WP_244311371.1">
    <property type="nucleotide sequence ID" value="NZ_BJLH01000005.1"/>
</dbReference>
<sequence>MKLKLLGAMSVLTLPLLVTGAESDVLYVEASTFELDKRPNGPEVWLYTSKVPELNETLYQARFLSNMTTVCISELDFSSVEVLDKINRKTSFTLVDGQLRGKRPAGLFTITFDTQVKASNLLAKVPSSYSVEQHLYNYNMFVSEARFSFVMRPITEEKVLVDVKANNRVSNTIPRWVNNMFQSNVEDKVLHFQSALSELCLHKGR</sequence>
<keyword evidence="3" id="KW-1185">Reference proteome</keyword>
<comment type="caution">
    <text evidence="2">The sequence shown here is derived from an EMBL/GenBank/DDBJ whole genome shotgun (WGS) entry which is preliminary data.</text>
</comment>
<dbReference type="EMBL" id="BJLH01000005">
    <property type="protein sequence ID" value="GEA60219.1"/>
    <property type="molecule type" value="Genomic_DNA"/>
</dbReference>
<evidence type="ECO:0000256" key="1">
    <source>
        <dbReference type="SAM" id="SignalP"/>
    </source>
</evidence>
<dbReference type="Proteomes" id="UP000318242">
    <property type="component" value="Unassembled WGS sequence"/>
</dbReference>
<keyword evidence="1" id="KW-0732">Signal</keyword>
<feature type="signal peptide" evidence="1">
    <location>
        <begin position="1"/>
        <end position="20"/>
    </location>
</feature>
<reference evidence="2 3" key="1">
    <citation type="submission" date="2019-06" db="EMBL/GenBank/DDBJ databases">
        <title>Whole genome shotgun sequence of Vibrio comitans NBRC 102076.</title>
        <authorList>
            <person name="Hosoyama A."/>
            <person name="Uohara A."/>
            <person name="Ohji S."/>
            <person name="Ichikawa N."/>
        </authorList>
    </citation>
    <scope>NUCLEOTIDE SEQUENCE [LARGE SCALE GENOMIC DNA]</scope>
    <source>
        <strain evidence="2 3">NBRC 102076</strain>
    </source>
</reference>
<feature type="chain" id="PRO_5021318471" evidence="1">
    <location>
        <begin position="21"/>
        <end position="205"/>
    </location>
</feature>
<evidence type="ECO:0000313" key="3">
    <source>
        <dbReference type="Proteomes" id="UP000318242"/>
    </source>
</evidence>
<proteinExistence type="predicted"/>
<evidence type="ECO:0000313" key="2">
    <source>
        <dbReference type="EMBL" id="GEA60219.1"/>
    </source>
</evidence>
<name>A0A4Y3IL14_9VIBR</name>
<organism evidence="2 3">
    <name type="scientific">Vibrio comitans NBRC 102076</name>
    <dbReference type="NCBI Taxonomy" id="1219078"/>
    <lineage>
        <taxon>Bacteria</taxon>
        <taxon>Pseudomonadati</taxon>
        <taxon>Pseudomonadota</taxon>
        <taxon>Gammaproteobacteria</taxon>
        <taxon>Vibrionales</taxon>
        <taxon>Vibrionaceae</taxon>
        <taxon>Vibrio</taxon>
    </lineage>
</organism>
<gene>
    <name evidence="2" type="ORF">VCO01S_14120</name>
</gene>
<protein>
    <submittedName>
        <fullName evidence="2">Uncharacterized protein</fullName>
    </submittedName>
</protein>